<evidence type="ECO:0000313" key="1">
    <source>
        <dbReference type="EMBL" id="MPR35863.1"/>
    </source>
</evidence>
<dbReference type="Proteomes" id="UP000479293">
    <property type="component" value="Unassembled WGS sequence"/>
</dbReference>
<dbReference type="EMBL" id="WHLY01000002">
    <property type="protein sequence ID" value="MPR35863.1"/>
    <property type="molecule type" value="Genomic_DNA"/>
</dbReference>
<dbReference type="AlphaFoldDB" id="A0A7C9BJZ2"/>
<gene>
    <name evidence="1" type="ORF">GBK04_21550</name>
</gene>
<proteinExistence type="predicted"/>
<evidence type="ECO:0000313" key="2">
    <source>
        <dbReference type="Proteomes" id="UP000479293"/>
    </source>
</evidence>
<dbReference type="RefSeq" id="WP_152763284.1">
    <property type="nucleotide sequence ID" value="NZ_WHLY01000002.1"/>
</dbReference>
<comment type="caution">
    <text evidence="1">The sequence shown here is derived from an EMBL/GenBank/DDBJ whole genome shotgun (WGS) entry which is preliminary data.</text>
</comment>
<organism evidence="1 2">
    <name type="scientific">Salmonirosea aquatica</name>
    <dbReference type="NCBI Taxonomy" id="2654236"/>
    <lineage>
        <taxon>Bacteria</taxon>
        <taxon>Pseudomonadati</taxon>
        <taxon>Bacteroidota</taxon>
        <taxon>Cytophagia</taxon>
        <taxon>Cytophagales</taxon>
        <taxon>Spirosomataceae</taxon>
        <taxon>Salmonirosea</taxon>
    </lineage>
</organism>
<sequence length="148" mass="18135">MNTRFGHVTYTKLGIRLSTLVFFCKDFEIDLLQNRKPSSVTNTLKEIVLEDNFVFFLLENKTFIRIYNLDYYSNKTIEIISNKIGRQEHEIQQFFEARKYKIDNRYPLRYISSYKIDYELGGDYNFLRYDKDHIYKGNFEYRRRELEQ</sequence>
<reference evidence="1 2" key="1">
    <citation type="submission" date="2019-10" db="EMBL/GenBank/DDBJ databases">
        <title>Draft Genome Sequence of Cytophagaceae sp. SJW1-29.</title>
        <authorList>
            <person name="Choi A."/>
        </authorList>
    </citation>
    <scope>NUCLEOTIDE SEQUENCE [LARGE SCALE GENOMIC DNA]</scope>
    <source>
        <strain evidence="1 2">SJW1-29</strain>
    </source>
</reference>
<accession>A0A7C9BJZ2</accession>
<keyword evidence="2" id="KW-1185">Reference proteome</keyword>
<name>A0A7C9BJZ2_9BACT</name>
<protein>
    <submittedName>
        <fullName evidence="1">Uncharacterized protein</fullName>
    </submittedName>
</protein>